<evidence type="ECO:0000256" key="1">
    <source>
        <dbReference type="SAM" id="MobiDB-lite"/>
    </source>
</evidence>
<feature type="region of interest" description="Disordered" evidence="1">
    <location>
        <begin position="1"/>
        <end position="26"/>
    </location>
</feature>
<evidence type="ECO:0000313" key="3">
    <source>
        <dbReference type="RefSeq" id="XP_040600220.1"/>
    </source>
</evidence>
<feature type="compositionally biased region" description="Polar residues" evidence="1">
    <location>
        <begin position="147"/>
        <end position="169"/>
    </location>
</feature>
<dbReference type="GeneID" id="106023203"/>
<dbReference type="Proteomes" id="UP000886700">
    <property type="component" value="Unplaced"/>
</dbReference>
<organism evidence="2 3">
    <name type="scientific">Mesocricetus auratus</name>
    <name type="common">Golden hamster</name>
    <dbReference type="NCBI Taxonomy" id="10036"/>
    <lineage>
        <taxon>Eukaryota</taxon>
        <taxon>Metazoa</taxon>
        <taxon>Chordata</taxon>
        <taxon>Craniata</taxon>
        <taxon>Vertebrata</taxon>
        <taxon>Euteleostomi</taxon>
        <taxon>Mammalia</taxon>
        <taxon>Eutheria</taxon>
        <taxon>Euarchontoglires</taxon>
        <taxon>Glires</taxon>
        <taxon>Rodentia</taxon>
        <taxon>Myomorpha</taxon>
        <taxon>Muroidea</taxon>
        <taxon>Cricetidae</taxon>
        <taxon>Cricetinae</taxon>
        <taxon>Mesocricetus</taxon>
    </lineage>
</organism>
<reference evidence="3" key="1">
    <citation type="submission" date="2025-08" db="UniProtKB">
        <authorList>
            <consortium name="RefSeq"/>
        </authorList>
    </citation>
    <scope>IDENTIFICATION</scope>
    <source>
        <tissue evidence="3">Liver</tissue>
    </source>
</reference>
<sequence length="191" mass="20872">MAADPNSQMKADQRATTSGGTDEQQSVIYQPEVRPNTVPLQEISQVPVVLQWPTAFIPINCTPVILTPQMMIALSWDPFRPVTIPCLSPEASVSRALTMPTSLLSPPPRSTILPTRALKSAPSSLMPPTRATKSASSSLMPPARALKSTQSALTPPTWSLKSTPSSQMAPTREPSLLRWIGRRYWMLLRLS</sequence>
<feature type="region of interest" description="Disordered" evidence="1">
    <location>
        <begin position="120"/>
        <end position="172"/>
    </location>
</feature>
<name>A0ABM2XBN1_MESAU</name>
<evidence type="ECO:0000313" key="2">
    <source>
        <dbReference type="Proteomes" id="UP000886700"/>
    </source>
</evidence>
<gene>
    <name evidence="3" type="primary">LOC106023203</name>
</gene>
<protein>
    <submittedName>
        <fullName evidence="3">Uncharacterized protein LOC106023203 isoform X3</fullName>
    </submittedName>
</protein>
<keyword evidence="2" id="KW-1185">Reference proteome</keyword>
<accession>A0ABM2XBN1</accession>
<proteinExistence type="predicted"/>
<dbReference type="RefSeq" id="XP_040600220.1">
    <property type="nucleotide sequence ID" value="XM_040744286.1"/>
</dbReference>